<feature type="binding site" evidence="2">
    <location>
        <begin position="313"/>
        <end position="316"/>
    </location>
    <ligand>
        <name>FAD</name>
        <dbReference type="ChEBI" id="CHEBI:57692"/>
    </ligand>
</feature>
<reference evidence="5" key="2">
    <citation type="submission" date="2013-10" db="EMBL/GenBank/DDBJ databases">
        <authorList>
            <person name="Aslett M."/>
        </authorList>
    </citation>
    <scope>NUCLEOTIDE SEQUENCE [LARGE SCALE GENOMIC DNA]</scope>
    <source>
        <strain evidence="5">Houghton</strain>
    </source>
</reference>
<dbReference type="EC" id="2.5.1.26" evidence="3"/>
<evidence type="ECO:0000259" key="4">
    <source>
        <dbReference type="PROSITE" id="PS51387"/>
    </source>
</evidence>
<dbReference type="GO" id="GO:0008609">
    <property type="term" value="F:alkylglycerone-phosphate synthase activity"/>
    <property type="evidence" value="ECO:0007669"/>
    <property type="project" value="UniProtKB-EC"/>
</dbReference>
<name>U6GXK7_EIMAC</name>
<dbReference type="GO" id="GO:0008611">
    <property type="term" value="P:ether lipid biosynthetic process"/>
    <property type="evidence" value="ECO:0007669"/>
    <property type="project" value="UniProtKB-UniPathway"/>
</dbReference>
<comment type="cofactor">
    <cofactor evidence="2 3">
        <name>FAD</name>
        <dbReference type="ChEBI" id="CHEBI:57692"/>
    </cofactor>
</comment>
<comment type="catalytic activity">
    <reaction evidence="3">
        <text>a long chain fatty alcohol + a 1-acylglycerone 3-phosphate = a 1-O-alkylglycerone 3-phosphate + a long-chain fatty acid + H(+)</text>
        <dbReference type="Rhea" id="RHEA:36171"/>
        <dbReference type="ChEBI" id="CHEBI:15378"/>
        <dbReference type="ChEBI" id="CHEBI:17135"/>
        <dbReference type="ChEBI" id="CHEBI:57534"/>
        <dbReference type="ChEBI" id="CHEBI:57560"/>
        <dbReference type="ChEBI" id="CHEBI:73315"/>
        <dbReference type="EC" id="2.5.1.26"/>
    </reaction>
</comment>
<dbReference type="GeneID" id="25271564"/>
<feature type="binding site" evidence="2">
    <location>
        <begin position="231"/>
        <end position="237"/>
    </location>
    <ligand>
        <name>FAD</name>
        <dbReference type="ChEBI" id="CHEBI:57692"/>
    </ligand>
</feature>
<feature type="domain" description="FAD-binding PCMH-type" evidence="4">
    <location>
        <begin position="199"/>
        <end position="381"/>
    </location>
</feature>
<comment type="similarity">
    <text evidence="1 3">Belongs to the FAD-binding oxidoreductase/transferase type 4 family.</text>
</comment>
<comment type="function">
    <text evidence="3">Catalyzes the exchange of an acyl for a long-chain alkyl group and the formation of the ether bond in the biosynthesis of ether phospholipids.</text>
</comment>
<dbReference type="InterPro" id="IPR025650">
    <property type="entry name" value="Alkyl-DHAP_Synthase"/>
</dbReference>
<evidence type="ECO:0000256" key="2">
    <source>
        <dbReference type="PIRSR" id="PIRSR625650-3"/>
    </source>
</evidence>
<feature type="binding site" evidence="2">
    <location>
        <begin position="300"/>
        <end position="306"/>
    </location>
    <ligand>
        <name>FAD</name>
        <dbReference type="ChEBI" id="CHEBI:57692"/>
    </ligand>
</feature>
<proteinExistence type="inferred from homology"/>
<dbReference type="InterPro" id="IPR016169">
    <property type="entry name" value="FAD-bd_PCMH_sub2"/>
</dbReference>
<evidence type="ECO:0000256" key="3">
    <source>
        <dbReference type="RuleBase" id="RU363113"/>
    </source>
</evidence>
<keyword evidence="3" id="KW-0444">Lipid biosynthesis</keyword>
<evidence type="ECO:0000313" key="6">
    <source>
        <dbReference type="Proteomes" id="UP000018050"/>
    </source>
</evidence>
<dbReference type="PANTHER" id="PTHR46568:SF1">
    <property type="entry name" value="ALKYLDIHYDROXYACETONEPHOSPHATE SYNTHASE, PEROXISOMAL"/>
    <property type="match status" value="1"/>
</dbReference>
<comment type="subcellular location">
    <subcellularLocation>
        <location evidence="3">Peroxisome</location>
    </subcellularLocation>
</comment>
<sequence length="392" mass="43019">MHSAASPSSAAPTGSADPGECLAVAVRGGERDYADPEEDNKGDASWMSPFFNSPQALRLSLHLFPKAEHAGHALVECRLFGRNKVKTCKWNGWGYSDTYVSMSSASMIRLHGSRYSLCGVDMGHWHEFVDSIPGIEFTFTSPAQDVLAIPPKRKYNKAFIEDLKREAPNVELADSAEERLFHCHGHTCNEIFELRYGEVPRLPDLVLYPKEHKDVEVIVKLAVKHNICLIPFGGGTSVTLGVAVPEEEERMVVTVSLAFMQKILFLDRDALLLWVEAGAVGVSLEERLKKYGVTLGHEPDSMEFSTVGGWVATRASGMKKNRYGNIEDLVVDIVVVTAKGTLCEKLAAPRVSSGPSLQQIILGSEGTLGIITQVILKVKLIPEVYIYANPKP</sequence>
<dbReference type="Pfam" id="PF01565">
    <property type="entry name" value="FAD_binding_4"/>
    <property type="match status" value="1"/>
</dbReference>
<dbReference type="AlphaFoldDB" id="U6GXK7"/>
<dbReference type="InterPro" id="IPR006094">
    <property type="entry name" value="Oxid_FAD_bind_N"/>
</dbReference>
<dbReference type="GO" id="GO:0071949">
    <property type="term" value="F:FAD binding"/>
    <property type="evidence" value="ECO:0007669"/>
    <property type="project" value="InterPro"/>
</dbReference>
<keyword evidence="2 3" id="KW-0274">FAD</keyword>
<keyword evidence="3" id="KW-0443">Lipid metabolism</keyword>
<dbReference type="SUPFAM" id="SSF56176">
    <property type="entry name" value="FAD-binding/transporter-associated domain-like"/>
    <property type="match status" value="1"/>
</dbReference>
<gene>
    <name evidence="5" type="ORF">EAH_00034940</name>
</gene>
<dbReference type="InterPro" id="IPR036318">
    <property type="entry name" value="FAD-bd_PCMH-like_sf"/>
</dbReference>
<dbReference type="VEuPathDB" id="ToxoDB:EAH_00034940"/>
<comment type="subunit">
    <text evidence="3">Homodimer.</text>
</comment>
<dbReference type="Gene3D" id="3.30.465.10">
    <property type="match status" value="1"/>
</dbReference>
<dbReference type="InterPro" id="IPR016166">
    <property type="entry name" value="FAD-bd_PCMH"/>
</dbReference>
<dbReference type="OMA" id="HECRAPR"/>
<dbReference type="PROSITE" id="PS51387">
    <property type="entry name" value="FAD_PCMH"/>
    <property type="match status" value="1"/>
</dbReference>
<keyword evidence="3" id="KW-0285">Flavoprotein</keyword>
<evidence type="ECO:0000313" key="5">
    <source>
        <dbReference type="EMBL" id="CDI83274.1"/>
    </source>
</evidence>
<organism evidence="5 6">
    <name type="scientific">Eimeria acervulina</name>
    <name type="common">Coccidian parasite</name>
    <dbReference type="NCBI Taxonomy" id="5801"/>
    <lineage>
        <taxon>Eukaryota</taxon>
        <taxon>Sar</taxon>
        <taxon>Alveolata</taxon>
        <taxon>Apicomplexa</taxon>
        <taxon>Conoidasida</taxon>
        <taxon>Coccidia</taxon>
        <taxon>Eucoccidiorida</taxon>
        <taxon>Eimeriorina</taxon>
        <taxon>Eimeriidae</taxon>
        <taxon>Eimeria</taxon>
    </lineage>
</organism>
<dbReference type="PANTHER" id="PTHR46568">
    <property type="entry name" value="ALKYLDIHYDROXYACETONEPHOSPHATE SYNTHASE, PEROXISOMAL"/>
    <property type="match status" value="1"/>
</dbReference>
<keyword evidence="3" id="KW-0808">Transferase</keyword>
<reference evidence="5" key="1">
    <citation type="submission" date="2013-10" db="EMBL/GenBank/DDBJ databases">
        <title>Genomic analysis of the causative agents of coccidiosis in chickens.</title>
        <authorList>
            <person name="Reid A.J."/>
            <person name="Blake D."/>
            <person name="Billington K."/>
            <person name="Browne H."/>
            <person name="Dunn M."/>
            <person name="Hung S."/>
            <person name="Kawahara F."/>
            <person name="Miranda-Saavedra D."/>
            <person name="Mourier T."/>
            <person name="Nagra H."/>
            <person name="Otto T.D."/>
            <person name="Rawlings N."/>
            <person name="Sanchez A."/>
            <person name="Sanders M."/>
            <person name="Subramaniam C."/>
            <person name="Tay Y."/>
            <person name="Dear P."/>
            <person name="Doerig C."/>
            <person name="Gruber A."/>
            <person name="Parkinson J."/>
            <person name="Shirley M."/>
            <person name="Wan K.L."/>
            <person name="Berriman M."/>
            <person name="Tomley F."/>
            <person name="Pain A."/>
        </authorList>
    </citation>
    <scope>NUCLEOTIDE SEQUENCE [LARGE SCALE GENOMIC DNA]</scope>
    <source>
        <strain evidence="5">Houghton</strain>
    </source>
</reference>
<dbReference type="Proteomes" id="UP000018050">
    <property type="component" value="Unassembled WGS sequence"/>
</dbReference>
<protein>
    <recommendedName>
        <fullName evidence="3">Alkylglycerone-phosphate synthase</fullName>
        <shortName evidence="3">Alkyl-DHAP synthase</shortName>
        <ecNumber evidence="3">2.5.1.26</ecNumber>
    </recommendedName>
</protein>
<feature type="binding site" evidence="2">
    <location>
        <begin position="365"/>
        <end position="371"/>
    </location>
    <ligand>
        <name>FAD</name>
        <dbReference type="ChEBI" id="CHEBI:57692"/>
    </ligand>
</feature>
<evidence type="ECO:0000256" key="1">
    <source>
        <dbReference type="ARBA" id="ARBA00008000"/>
    </source>
</evidence>
<keyword evidence="6" id="KW-1185">Reference proteome</keyword>
<dbReference type="OrthoDB" id="5332616at2759"/>
<accession>U6GXK7</accession>
<dbReference type="RefSeq" id="XP_013247588.1">
    <property type="nucleotide sequence ID" value="XM_013392134.1"/>
</dbReference>
<dbReference type="EMBL" id="HG673387">
    <property type="protein sequence ID" value="CDI83274.1"/>
    <property type="molecule type" value="Genomic_DNA"/>
</dbReference>
<keyword evidence="3" id="KW-0576">Peroxisome</keyword>
<dbReference type="UniPathway" id="UPA00781"/>
<comment type="pathway">
    <text evidence="3">Glycerolipid metabolism; ether lipid biosynthesis.</text>
</comment>
<dbReference type="GO" id="GO:0005777">
    <property type="term" value="C:peroxisome"/>
    <property type="evidence" value="ECO:0007669"/>
    <property type="project" value="UniProtKB-SubCell"/>
</dbReference>